<dbReference type="AlphaFoldDB" id="A0A838BT34"/>
<dbReference type="Pfam" id="PF01037">
    <property type="entry name" value="AsnC_trans_reg"/>
    <property type="match status" value="1"/>
</dbReference>
<gene>
    <name evidence="5" type="ORF">H0S73_19045</name>
</gene>
<evidence type="ECO:0000256" key="1">
    <source>
        <dbReference type="ARBA" id="ARBA00023015"/>
    </source>
</evidence>
<name>A0A838BT34_9HYPH</name>
<dbReference type="Gene3D" id="1.10.10.10">
    <property type="entry name" value="Winged helix-like DNA-binding domain superfamily/Winged helix DNA-binding domain"/>
    <property type="match status" value="1"/>
</dbReference>
<sequence>MTSLDDFDRLILDLLQDDAERSSEVIAAEVGLSASAVQRRISRLKREGVIEKVIALVEPRSLGRTVTVLVEVEIDNERRSALEAFKRWVSEAPEVQSCWYVTGDADYVLLVSTRDLDGYNAFIERLMTEQPVVRKYKSLISLKTIKRGLKIATDVT</sequence>
<dbReference type="GO" id="GO:0005829">
    <property type="term" value="C:cytosol"/>
    <property type="evidence" value="ECO:0007669"/>
    <property type="project" value="TreeGrafter"/>
</dbReference>
<dbReference type="Gene3D" id="3.30.70.920">
    <property type="match status" value="1"/>
</dbReference>
<dbReference type="GO" id="GO:0006355">
    <property type="term" value="P:regulation of DNA-templated transcription"/>
    <property type="evidence" value="ECO:0007669"/>
    <property type="project" value="UniProtKB-ARBA"/>
</dbReference>
<dbReference type="InterPro" id="IPR036390">
    <property type="entry name" value="WH_DNA-bd_sf"/>
</dbReference>
<dbReference type="SMART" id="SM00344">
    <property type="entry name" value="HTH_ASNC"/>
    <property type="match status" value="1"/>
</dbReference>
<evidence type="ECO:0000313" key="5">
    <source>
        <dbReference type="EMBL" id="MBA1158209.1"/>
    </source>
</evidence>
<organism evidence="5 6">
    <name type="scientific">Microvirga mediterraneensis</name>
    <dbReference type="NCBI Taxonomy" id="2754695"/>
    <lineage>
        <taxon>Bacteria</taxon>
        <taxon>Pseudomonadati</taxon>
        <taxon>Pseudomonadota</taxon>
        <taxon>Alphaproteobacteria</taxon>
        <taxon>Hyphomicrobiales</taxon>
        <taxon>Methylobacteriaceae</taxon>
        <taxon>Microvirga</taxon>
    </lineage>
</organism>
<dbReference type="InterPro" id="IPR000485">
    <property type="entry name" value="AsnC-type_HTH_dom"/>
</dbReference>
<dbReference type="InterPro" id="IPR011991">
    <property type="entry name" value="ArsR-like_HTH"/>
</dbReference>
<dbReference type="Proteomes" id="UP000572984">
    <property type="component" value="Unassembled WGS sequence"/>
</dbReference>
<dbReference type="CDD" id="cd00090">
    <property type="entry name" value="HTH_ARSR"/>
    <property type="match status" value="1"/>
</dbReference>
<dbReference type="GO" id="GO:0043565">
    <property type="term" value="F:sequence-specific DNA binding"/>
    <property type="evidence" value="ECO:0007669"/>
    <property type="project" value="InterPro"/>
</dbReference>
<dbReference type="EMBL" id="JACDXJ010000001">
    <property type="protein sequence ID" value="MBA1158209.1"/>
    <property type="molecule type" value="Genomic_DNA"/>
</dbReference>
<dbReference type="InterPro" id="IPR036388">
    <property type="entry name" value="WH-like_DNA-bd_sf"/>
</dbReference>
<dbReference type="Pfam" id="PF13404">
    <property type="entry name" value="HTH_AsnC-type"/>
    <property type="match status" value="1"/>
</dbReference>
<dbReference type="PANTHER" id="PTHR30154:SF34">
    <property type="entry name" value="TRANSCRIPTIONAL REGULATOR AZLB"/>
    <property type="match status" value="1"/>
</dbReference>
<dbReference type="RefSeq" id="WP_181053623.1">
    <property type="nucleotide sequence ID" value="NZ_JACDXJ010000001.1"/>
</dbReference>
<dbReference type="InterPro" id="IPR011008">
    <property type="entry name" value="Dimeric_a/b-barrel"/>
</dbReference>
<dbReference type="PANTHER" id="PTHR30154">
    <property type="entry name" value="LEUCINE-RESPONSIVE REGULATORY PROTEIN"/>
    <property type="match status" value="1"/>
</dbReference>
<evidence type="ECO:0000259" key="4">
    <source>
        <dbReference type="PROSITE" id="PS50956"/>
    </source>
</evidence>
<feature type="domain" description="HTH asnC-type" evidence="4">
    <location>
        <begin position="4"/>
        <end position="65"/>
    </location>
</feature>
<evidence type="ECO:0000256" key="2">
    <source>
        <dbReference type="ARBA" id="ARBA00023125"/>
    </source>
</evidence>
<dbReference type="PRINTS" id="PR00033">
    <property type="entry name" value="HTHASNC"/>
</dbReference>
<keyword evidence="3" id="KW-0804">Transcription</keyword>
<accession>A0A838BT34</accession>
<dbReference type="SUPFAM" id="SSF54909">
    <property type="entry name" value="Dimeric alpha+beta barrel"/>
    <property type="match status" value="1"/>
</dbReference>
<dbReference type="PROSITE" id="PS50956">
    <property type="entry name" value="HTH_ASNC_2"/>
    <property type="match status" value="1"/>
</dbReference>
<dbReference type="InterPro" id="IPR019887">
    <property type="entry name" value="Tscrpt_reg_AsnC/Lrp_C"/>
</dbReference>
<keyword evidence="1" id="KW-0805">Transcription regulation</keyword>
<dbReference type="SUPFAM" id="SSF46785">
    <property type="entry name" value="Winged helix' DNA-binding domain"/>
    <property type="match status" value="1"/>
</dbReference>
<comment type="caution">
    <text evidence="5">The sequence shown here is derived from an EMBL/GenBank/DDBJ whole genome shotgun (WGS) entry which is preliminary data.</text>
</comment>
<keyword evidence="6" id="KW-1185">Reference proteome</keyword>
<dbReference type="GO" id="GO:0043200">
    <property type="term" value="P:response to amino acid"/>
    <property type="evidence" value="ECO:0007669"/>
    <property type="project" value="TreeGrafter"/>
</dbReference>
<proteinExistence type="predicted"/>
<keyword evidence="2" id="KW-0238">DNA-binding</keyword>
<evidence type="ECO:0000256" key="3">
    <source>
        <dbReference type="ARBA" id="ARBA00023163"/>
    </source>
</evidence>
<evidence type="ECO:0000313" key="6">
    <source>
        <dbReference type="Proteomes" id="UP000572984"/>
    </source>
</evidence>
<reference evidence="5 6" key="1">
    <citation type="submission" date="2020-07" db="EMBL/GenBank/DDBJ databases">
        <title>Draft genome and description of Microvirga mediterraneensis Marseille-Q2068 sp. nov.</title>
        <authorList>
            <person name="Boxberger M."/>
        </authorList>
    </citation>
    <scope>NUCLEOTIDE SEQUENCE [LARGE SCALE GENOMIC DNA]</scope>
    <source>
        <strain evidence="5 6">Marseille-Q2068</strain>
    </source>
</reference>
<dbReference type="InterPro" id="IPR019888">
    <property type="entry name" value="Tscrpt_reg_AsnC-like"/>
</dbReference>
<protein>
    <submittedName>
        <fullName evidence="5">Lrp/AsnC family transcriptional regulator</fullName>
    </submittedName>
</protein>